<dbReference type="Proteomes" id="UP000672032">
    <property type="component" value="Chromosome 6"/>
</dbReference>
<dbReference type="GO" id="GO:0005737">
    <property type="term" value="C:cytoplasm"/>
    <property type="evidence" value="ECO:0007669"/>
    <property type="project" value="TreeGrafter"/>
</dbReference>
<sequence length="250" mass="26606">MPEQTVVFISGVSSGIGKALAEHYLSKPNHIVIGSVRNSSSPSVAELKATNPASGSKLLLVHIENTAPEDPRKAATDIEAAGIEHIDIVFANAGGSPPVVDLLNVSSEDMVTSFQTNALSTLLLFQALRPLLQKSKNPKWASISSIGGSIGTMGTLDTWITPAYGASKAALNWLIRAIHCSQPWLITLAFHPGVVQTGPGNWIARQIGMEQAPTTISDSVLSLTTKLEEATRDNYSGKFINVIEGNEIPW</sequence>
<keyword evidence="5" id="KW-1185">Reference proteome</keyword>
<gene>
    <name evidence="4" type="ORF">DSL72_007342</name>
</gene>
<dbReference type="InterPro" id="IPR002347">
    <property type="entry name" value="SDR_fam"/>
</dbReference>
<reference evidence="4" key="1">
    <citation type="submission" date="2020-10" db="EMBL/GenBank/DDBJ databases">
        <title>Genome Sequence of Monilinia vaccinii-corymbosi Sheds Light on Mummy Berry Disease Infection of Blueberry and Mating Type.</title>
        <authorList>
            <person name="Yow A.G."/>
            <person name="Zhang Y."/>
            <person name="Bansal K."/>
            <person name="Eacker S.M."/>
            <person name="Sullivan S."/>
            <person name="Liachko I."/>
            <person name="Cubeta M.A."/>
            <person name="Rollins J.A."/>
            <person name="Ashrafi H."/>
        </authorList>
    </citation>
    <scope>NUCLEOTIDE SEQUENCE</scope>
    <source>
        <strain evidence="4">RL-1</strain>
    </source>
</reference>
<keyword evidence="3" id="KW-0560">Oxidoreductase</keyword>
<name>A0A8A3PN04_9HELO</name>
<evidence type="ECO:0000313" key="5">
    <source>
        <dbReference type="Proteomes" id="UP000672032"/>
    </source>
</evidence>
<evidence type="ECO:0000256" key="3">
    <source>
        <dbReference type="ARBA" id="ARBA00023002"/>
    </source>
</evidence>
<comment type="similarity">
    <text evidence="1">Belongs to the short-chain dehydrogenases/reductases (SDR) family.</text>
</comment>
<dbReference type="OrthoDB" id="9876299at2759"/>
<dbReference type="PRINTS" id="PR00081">
    <property type="entry name" value="GDHRDH"/>
</dbReference>
<accession>A0A8A3PN04</accession>
<organism evidence="4 5">
    <name type="scientific">Monilinia vaccinii-corymbosi</name>
    <dbReference type="NCBI Taxonomy" id="61207"/>
    <lineage>
        <taxon>Eukaryota</taxon>
        <taxon>Fungi</taxon>
        <taxon>Dikarya</taxon>
        <taxon>Ascomycota</taxon>
        <taxon>Pezizomycotina</taxon>
        <taxon>Leotiomycetes</taxon>
        <taxon>Helotiales</taxon>
        <taxon>Sclerotiniaceae</taxon>
        <taxon>Monilinia</taxon>
    </lineage>
</organism>
<dbReference type="SUPFAM" id="SSF51735">
    <property type="entry name" value="NAD(P)-binding Rossmann-fold domains"/>
    <property type="match status" value="1"/>
</dbReference>
<dbReference type="PANTHER" id="PTHR43544">
    <property type="entry name" value="SHORT-CHAIN DEHYDROGENASE/REDUCTASE"/>
    <property type="match status" value="1"/>
</dbReference>
<protein>
    <recommendedName>
        <fullName evidence="6">Aflatoxin biosynthesis ketoreductase nor-1</fullName>
    </recommendedName>
</protein>
<dbReference type="GO" id="GO:0016491">
    <property type="term" value="F:oxidoreductase activity"/>
    <property type="evidence" value="ECO:0007669"/>
    <property type="project" value="UniProtKB-KW"/>
</dbReference>
<dbReference type="EMBL" id="CP063410">
    <property type="protein sequence ID" value="QSZ36216.1"/>
    <property type="molecule type" value="Genomic_DNA"/>
</dbReference>
<dbReference type="PANTHER" id="PTHR43544:SF7">
    <property type="entry name" value="NADB-LER2"/>
    <property type="match status" value="1"/>
</dbReference>
<evidence type="ECO:0000256" key="1">
    <source>
        <dbReference type="ARBA" id="ARBA00006484"/>
    </source>
</evidence>
<evidence type="ECO:0008006" key="6">
    <source>
        <dbReference type="Google" id="ProtNLM"/>
    </source>
</evidence>
<dbReference type="InterPro" id="IPR051468">
    <property type="entry name" value="Fungal_SecMetab_SDRs"/>
</dbReference>
<dbReference type="Pfam" id="PF00106">
    <property type="entry name" value="adh_short"/>
    <property type="match status" value="1"/>
</dbReference>
<evidence type="ECO:0000313" key="4">
    <source>
        <dbReference type="EMBL" id="QSZ36216.1"/>
    </source>
</evidence>
<proteinExistence type="inferred from homology"/>
<dbReference type="AlphaFoldDB" id="A0A8A3PN04"/>
<keyword evidence="2" id="KW-0521">NADP</keyword>
<dbReference type="InterPro" id="IPR036291">
    <property type="entry name" value="NAD(P)-bd_dom_sf"/>
</dbReference>
<dbReference type="Gene3D" id="3.40.50.720">
    <property type="entry name" value="NAD(P)-binding Rossmann-like Domain"/>
    <property type="match status" value="1"/>
</dbReference>
<evidence type="ECO:0000256" key="2">
    <source>
        <dbReference type="ARBA" id="ARBA00022857"/>
    </source>
</evidence>